<comment type="caution">
    <text evidence="2">The sequence shown here is derived from an EMBL/GenBank/DDBJ whole genome shotgun (WGS) entry which is preliminary data.</text>
</comment>
<evidence type="ECO:0000313" key="2">
    <source>
        <dbReference type="EMBL" id="KAK7348268.1"/>
    </source>
</evidence>
<protein>
    <submittedName>
        <fullName evidence="2">Uncharacterized protein</fullName>
    </submittedName>
</protein>
<dbReference type="AlphaFoldDB" id="A0AAN9MAK2"/>
<organism evidence="2 3">
    <name type="scientific">Phaseolus coccineus</name>
    <name type="common">Scarlet runner bean</name>
    <name type="synonym">Phaseolus multiflorus</name>
    <dbReference type="NCBI Taxonomy" id="3886"/>
    <lineage>
        <taxon>Eukaryota</taxon>
        <taxon>Viridiplantae</taxon>
        <taxon>Streptophyta</taxon>
        <taxon>Embryophyta</taxon>
        <taxon>Tracheophyta</taxon>
        <taxon>Spermatophyta</taxon>
        <taxon>Magnoliopsida</taxon>
        <taxon>eudicotyledons</taxon>
        <taxon>Gunneridae</taxon>
        <taxon>Pentapetalae</taxon>
        <taxon>rosids</taxon>
        <taxon>fabids</taxon>
        <taxon>Fabales</taxon>
        <taxon>Fabaceae</taxon>
        <taxon>Papilionoideae</taxon>
        <taxon>50 kb inversion clade</taxon>
        <taxon>NPAAA clade</taxon>
        <taxon>indigoferoid/millettioid clade</taxon>
        <taxon>Phaseoleae</taxon>
        <taxon>Phaseolus</taxon>
    </lineage>
</organism>
<keyword evidence="3" id="KW-1185">Reference proteome</keyword>
<accession>A0AAN9MAK2</accession>
<gene>
    <name evidence="2" type="ORF">VNO80_22819</name>
</gene>
<dbReference type="Proteomes" id="UP001374584">
    <property type="component" value="Unassembled WGS sequence"/>
</dbReference>
<feature type="compositionally biased region" description="Polar residues" evidence="1">
    <location>
        <begin position="1"/>
        <end position="19"/>
    </location>
</feature>
<sequence>MSVPQQPTWHPQQPGQTVLMSPPPPLQHFLIQSLRMPPPPQSNNLTSCYATTFELKECKSYGVMFLAPIS</sequence>
<evidence type="ECO:0000256" key="1">
    <source>
        <dbReference type="SAM" id="MobiDB-lite"/>
    </source>
</evidence>
<reference evidence="2 3" key="1">
    <citation type="submission" date="2024-01" db="EMBL/GenBank/DDBJ databases">
        <title>The genomes of 5 underutilized Papilionoideae crops provide insights into root nodulation and disease resistanc.</title>
        <authorList>
            <person name="Jiang F."/>
        </authorList>
    </citation>
    <scope>NUCLEOTIDE SEQUENCE [LARGE SCALE GENOMIC DNA]</scope>
    <source>
        <strain evidence="2">JINMINGXINNONG_FW02</strain>
        <tissue evidence="2">Leaves</tissue>
    </source>
</reference>
<feature type="region of interest" description="Disordered" evidence="1">
    <location>
        <begin position="1"/>
        <end position="22"/>
    </location>
</feature>
<name>A0AAN9MAK2_PHACN</name>
<dbReference type="EMBL" id="JAYMYR010000008">
    <property type="protein sequence ID" value="KAK7348268.1"/>
    <property type="molecule type" value="Genomic_DNA"/>
</dbReference>
<proteinExistence type="predicted"/>
<evidence type="ECO:0000313" key="3">
    <source>
        <dbReference type="Proteomes" id="UP001374584"/>
    </source>
</evidence>